<keyword evidence="12" id="KW-1185">Reference proteome</keyword>
<evidence type="ECO:0000256" key="1">
    <source>
        <dbReference type="ARBA" id="ARBA00001933"/>
    </source>
</evidence>
<dbReference type="InterPro" id="IPR004839">
    <property type="entry name" value="Aminotransferase_I/II_large"/>
</dbReference>
<evidence type="ECO:0000256" key="8">
    <source>
        <dbReference type="ARBA" id="ARBA00029996"/>
    </source>
</evidence>
<gene>
    <name evidence="11" type="ORF">IV417_00550</name>
</gene>
<accession>A0AAP2G6W3</accession>
<organism evidence="11 12">
    <name type="scientific">Harenicola maris</name>
    <dbReference type="NCBI Taxonomy" id="2841044"/>
    <lineage>
        <taxon>Bacteria</taxon>
        <taxon>Pseudomonadati</taxon>
        <taxon>Pseudomonadota</taxon>
        <taxon>Alphaproteobacteria</taxon>
        <taxon>Rhodobacterales</taxon>
        <taxon>Paracoccaceae</taxon>
        <taxon>Harenicola</taxon>
    </lineage>
</organism>
<evidence type="ECO:0000256" key="4">
    <source>
        <dbReference type="ARBA" id="ARBA00012285"/>
    </source>
</evidence>
<evidence type="ECO:0000256" key="6">
    <source>
        <dbReference type="ARBA" id="ARBA00022898"/>
    </source>
</evidence>
<dbReference type="InterPro" id="IPR005860">
    <property type="entry name" value="CobD"/>
</dbReference>
<evidence type="ECO:0000313" key="11">
    <source>
        <dbReference type="EMBL" id="MBT0955859.1"/>
    </source>
</evidence>
<dbReference type="Proteomes" id="UP001315686">
    <property type="component" value="Unassembled WGS sequence"/>
</dbReference>
<dbReference type="PANTHER" id="PTHR42885:SF1">
    <property type="entry name" value="THREONINE-PHOSPHATE DECARBOXYLASE"/>
    <property type="match status" value="1"/>
</dbReference>
<keyword evidence="7 11" id="KW-0456">Lyase</keyword>
<dbReference type="SUPFAM" id="SSF53383">
    <property type="entry name" value="PLP-dependent transferases"/>
    <property type="match status" value="1"/>
</dbReference>
<dbReference type="Gene3D" id="3.90.1150.10">
    <property type="entry name" value="Aspartate Aminotransferase, domain 1"/>
    <property type="match status" value="1"/>
</dbReference>
<proteinExistence type="predicted"/>
<sequence>MRDHGGNMDNAMAKYGGGPWIDLSTGINRVPYPVEGLDPDVWTSLPTQTAMNALLAAARAAYETQAPIVALSGAQAAIQLMPRLAPPGRAAILGPTYNEHAAALAAEGWEVSQVAELSDLQGADMAVVVNPNNPVGQHHAPQDLLNLLPNVGRLVVDESFADPVPEFSLAPRAGQDGLIILRSFGKFYGLAGLRLGFALGSAQDIEALRTMAGPWAVNGPALAVAAQALNDAEWADTTRTRLIMDAARMDEIAVQAGWSLVGGTTLFRTYSTPHAAAIQTHLAKAAIWSRIFPYSEHWVRLGLPGNAAEWAVLETALTGTGE</sequence>
<keyword evidence="5" id="KW-0169">Cobalamin biosynthesis</keyword>
<protein>
    <recommendedName>
        <fullName evidence="4">threonine-phosphate decarboxylase</fullName>
        <ecNumber evidence="4">4.1.1.81</ecNumber>
    </recommendedName>
    <alternativeName>
        <fullName evidence="8">L-threonine-O-3-phosphate decarboxylase</fullName>
    </alternativeName>
</protein>
<dbReference type="CDD" id="cd00609">
    <property type="entry name" value="AAT_like"/>
    <property type="match status" value="1"/>
</dbReference>
<evidence type="ECO:0000256" key="2">
    <source>
        <dbReference type="ARBA" id="ARBA00003444"/>
    </source>
</evidence>
<evidence type="ECO:0000256" key="7">
    <source>
        <dbReference type="ARBA" id="ARBA00023239"/>
    </source>
</evidence>
<evidence type="ECO:0000259" key="10">
    <source>
        <dbReference type="Pfam" id="PF00155"/>
    </source>
</evidence>
<dbReference type="NCBIfam" id="TIGR01140">
    <property type="entry name" value="L_thr_O3P_dcar"/>
    <property type="match status" value="1"/>
</dbReference>
<dbReference type="Pfam" id="PF00155">
    <property type="entry name" value="Aminotran_1_2"/>
    <property type="match status" value="1"/>
</dbReference>
<dbReference type="Gene3D" id="3.40.640.10">
    <property type="entry name" value="Type I PLP-dependent aspartate aminotransferase-like (Major domain)"/>
    <property type="match status" value="1"/>
</dbReference>
<dbReference type="InterPro" id="IPR015422">
    <property type="entry name" value="PyrdxlP-dep_Trfase_small"/>
</dbReference>
<dbReference type="AlphaFoldDB" id="A0AAP2G6W3"/>
<dbReference type="GO" id="GO:0030170">
    <property type="term" value="F:pyridoxal phosphate binding"/>
    <property type="evidence" value="ECO:0007669"/>
    <property type="project" value="InterPro"/>
</dbReference>
<dbReference type="InterPro" id="IPR015421">
    <property type="entry name" value="PyrdxlP-dep_Trfase_major"/>
</dbReference>
<comment type="pathway">
    <text evidence="3">Cofactor biosynthesis; adenosylcobalamin biosynthesis.</text>
</comment>
<dbReference type="RefSeq" id="WP_327792078.1">
    <property type="nucleotide sequence ID" value="NZ_JADQAZ010000001.1"/>
</dbReference>
<dbReference type="PROSITE" id="PS00105">
    <property type="entry name" value="AA_TRANSFER_CLASS_1"/>
    <property type="match status" value="1"/>
</dbReference>
<dbReference type="EC" id="4.1.1.81" evidence="4"/>
<comment type="cofactor">
    <cofactor evidence="1">
        <name>pyridoxal 5'-phosphate</name>
        <dbReference type="ChEBI" id="CHEBI:597326"/>
    </cofactor>
</comment>
<comment type="function">
    <text evidence="2">Decarboxylates L-threonine-O-3-phosphate to yield (R)-1-amino-2-propanol O-2-phosphate, the precursor for the linkage between the nucleotide loop and the corrin ring in cobalamin.</text>
</comment>
<dbReference type="InterPro" id="IPR004838">
    <property type="entry name" value="NHTrfase_class1_PyrdxlP-BS"/>
</dbReference>
<comment type="caution">
    <text evidence="11">The sequence shown here is derived from an EMBL/GenBank/DDBJ whole genome shotgun (WGS) entry which is preliminary data.</text>
</comment>
<reference evidence="11 12" key="1">
    <citation type="journal article" date="2021" name="Arch. Microbiol.">
        <title>Harenicola maris gen. nov., sp. nov. isolated from the Sea of Japan shallow sediments.</title>
        <authorList>
            <person name="Romanenko L.A."/>
            <person name="Kurilenko V.V."/>
            <person name="Chernysheva N.Y."/>
            <person name="Tekutyeva L.A."/>
            <person name="Velansky P.V."/>
            <person name="Svetashev V.I."/>
            <person name="Isaeva M.P."/>
        </authorList>
    </citation>
    <scope>NUCLEOTIDE SEQUENCE [LARGE SCALE GENOMIC DNA]</scope>
    <source>
        <strain evidence="11 12">KMM 3653</strain>
    </source>
</reference>
<dbReference type="PANTHER" id="PTHR42885">
    <property type="entry name" value="HISTIDINOL-PHOSPHATE AMINOTRANSFERASE-RELATED"/>
    <property type="match status" value="1"/>
</dbReference>
<dbReference type="GO" id="GO:0009236">
    <property type="term" value="P:cobalamin biosynthetic process"/>
    <property type="evidence" value="ECO:0007669"/>
    <property type="project" value="UniProtKB-KW"/>
</dbReference>
<evidence type="ECO:0000256" key="9">
    <source>
        <dbReference type="ARBA" id="ARBA00048531"/>
    </source>
</evidence>
<evidence type="ECO:0000313" key="12">
    <source>
        <dbReference type="Proteomes" id="UP001315686"/>
    </source>
</evidence>
<keyword evidence="6" id="KW-0663">Pyridoxal phosphate</keyword>
<dbReference type="GO" id="GO:0048472">
    <property type="term" value="F:threonine-phosphate decarboxylase activity"/>
    <property type="evidence" value="ECO:0007669"/>
    <property type="project" value="UniProtKB-EC"/>
</dbReference>
<evidence type="ECO:0000256" key="3">
    <source>
        <dbReference type="ARBA" id="ARBA00004953"/>
    </source>
</evidence>
<dbReference type="EMBL" id="JADQAZ010000001">
    <property type="protein sequence ID" value="MBT0955859.1"/>
    <property type="molecule type" value="Genomic_DNA"/>
</dbReference>
<name>A0AAP2G6W3_9RHOB</name>
<comment type="catalytic activity">
    <reaction evidence="9">
        <text>O-phospho-L-threonine + H(+) = (R)-1-aminopropan-2-yl phosphate + CO2</text>
        <dbReference type="Rhea" id="RHEA:11492"/>
        <dbReference type="ChEBI" id="CHEBI:15378"/>
        <dbReference type="ChEBI" id="CHEBI:16526"/>
        <dbReference type="ChEBI" id="CHEBI:58563"/>
        <dbReference type="ChEBI" id="CHEBI:58675"/>
        <dbReference type="EC" id="4.1.1.81"/>
    </reaction>
</comment>
<feature type="domain" description="Aminotransferase class I/classII large" evidence="10">
    <location>
        <begin position="58"/>
        <end position="303"/>
    </location>
</feature>
<evidence type="ECO:0000256" key="5">
    <source>
        <dbReference type="ARBA" id="ARBA00022573"/>
    </source>
</evidence>
<dbReference type="InterPro" id="IPR015424">
    <property type="entry name" value="PyrdxlP-dep_Trfase"/>
</dbReference>